<evidence type="ECO:0000313" key="2">
    <source>
        <dbReference type="EMBL" id="MFG6440002.1"/>
    </source>
</evidence>
<keyword evidence="1" id="KW-0732">Signal</keyword>
<keyword evidence="3" id="KW-1185">Reference proteome</keyword>
<evidence type="ECO:0000313" key="3">
    <source>
        <dbReference type="Proteomes" id="UP001606301"/>
    </source>
</evidence>
<accession>A0ABW7FEK8</accession>
<dbReference type="Proteomes" id="UP001606301">
    <property type="component" value="Unassembled WGS sequence"/>
</dbReference>
<dbReference type="EMBL" id="JBIGHW010000002">
    <property type="protein sequence ID" value="MFG6440002.1"/>
    <property type="molecule type" value="Genomic_DNA"/>
</dbReference>
<name>A0ABW7FEK8_9BURK</name>
<sequence length="52" mass="5487">MKRIPHLLGLSLALLAAPWASKADTVRTSSYWQLAIGGVDPETGAPTGLLIE</sequence>
<protein>
    <submittedName>
        <fullName evidence="2">Uncharacterized protein</fullName>
    </submittedName>
</protein>
<organism evidence="2 3">
    <name type="scientific">Pelomonas margarita</name>
    <dbReference type="NCBI Taxonomy" id="3299031"/>
    <lineage>
        <taxon>Bacteria</taxon>
        <taxon>Pseudomonadati</taxon>
        <taxon>Pseudomonadota</taxon>
        <taxon>Betaproteobacteria</taxon>
        <taxon>Burkholderiales</taxon>
        <taxon>Sphaerotilaceae</taxon>
        <taxon>Roseateles</taxon>
    </lineage>
</organism>
<reference evidence="2 3" key="1">
    <citation type="submission" date="2024-08" db="EMBL/GenBank/DDBJ databases">
        <authorList>
            <person name="Lu H."/>
        </authorList>
    </citation>
    <scope>NUCLEOTIDE SEQUENCE [LARGE SCALE GENOMIC DNA]</scope>
    <source>
        <strain evidence="2 3">LKC17W</strain>
    </source>
</reference>
<evidence type="ECO:0000256" key="1">
    <source>
        <dbReference type="SAM" id="SignalP"/>
    </source>
</evidence>
<dbReference type="RefSeq" id="WP_394395812.1">
    <property type="nucleotide sequence ID" value="NZ_JBIGHW010000002.1"/>
</dbReference>
<feature type="chain" id="PRO_5046795035" evidence="1">
    <location>
        <begin position="23"/>
        <end position="52"/>
    </location>
</feature>
<proteinExistence type="predicted"/>
<feature type="signal peptide" evidence="1">
    <location>
        <begin position="1"/>
        <end position="22"/>
    </location>
</feature>
<comment type="caution">
    <text evidence="2">The sequence shown here is derived from an EMBL/GenBank/DDBJ whole genome shotgun (WGS) entry which is preliminary data.</text>
</comment>
<gene>
    <name evidence="2" type="ORF">ACG0Z3_04845</name>
</gene>